<dbReference type="InterPro" id="IPR036388">
    <property type="entry name" value="WH-like_DNA-bd_sf"/>
</dbReference>
<dbReference type="NCBIfam" id="TIGR02937">
    <property type="entry name" value="sigma70-ECF"/>
    <property type="match status" value="1"/>
</dbReference>
<organism evidence="10 11">
    <name type="scientific">Nitrospirillum viridazoti CBAmc</name>
    <dbReference type="NCBI Taxonomy" id="1441467"/>
    <lineage>
        <taxon>Bacteria</taxon>
        <taxon>Pseudomonadati</taxon>
        <taxon>Pseudomonadota</taxon>
        <taxon>Alphaproteobacteria</taxon>
        <taxon>Rhodospirillales</taxon>
        <taxon>Azospirillaceae</taxon>
        <taxon>Nitrospirillum</taxon>
        <taxon>Nitrospirillum viridazoti</taxon>
    </lineage>
</organism>
<comment type="similarity">
    <text evidence="1 6">Belongs to the sigma-70 factor family. ECF subfamily.</text>
</comment>
<feature type="domain" description="RNA polymerase sigma factor 70 region 4 type 2" evidence="9">
    <location>
        <begin position="134"/>
        <end position="186"/>
    </location>
</feature>
<dbReference type="GO" id="GO:0006352">
    <property type="term" value="P:DNA-templated transcription initiation"/>
    <property type="evidence" value="ECO:0007669"/>
    <property type="project" value="InterPro"/>
</dbReference>
<dbReference type="GO" id="GO:0003677">
    <property type="term" value="F:DNA binding"/>
    <property type="evidence" value="ECO:0007669"/>
    <property type="project" value="UniProtKB-KW"/>
</dbReference>
<dbReference type="KEGG" id="nao:Y958_21170"/>
<feature type="domain" description="RNA polymerase sigma-70 region 2" evidence="8">
    <location>
        <begin position="42"/>
        <end position="106"/>
    </location>
</feature>
<accession>A0A248JXL6</accession>
<dbReference type="PANTHER" id="PTHR43133">
    <property type="entry name" value="RNA POLYMERASE ECF-TYPE SIGMA FACTO"/>
    <property type="match status" value="1"/>
</dbReference>
<keyword evidence="4 6" id="KW-0238">DNA-binding</keyword>
<dbReference type="SUPFAM" id="SSF88946">
    <property type="entry name" value="Sigma2 domain of RNA polymerase sigma factors"/>
    <property type="match status" value="1"/>
</dbReference>
<evidence type="ECO:0000256" key="1">
    <source>
        <dbReference type="ARBA" id="ARBA00010641"/>
    </source>
</evidence>
<dbReference type="InterPro" id="IPR000838">
    <property type="entry name" value="RNA_pol_sigma70_ECF_CS"/>
</dbReference>
<evidence type="ECO:0000313" key="10">
    <source>
        <dbReference type="EMBL" id="ASG23329.1"/>
    </source>
</evidence>
<dbReference type="Gene3D" id="1.10.10.10">
    <property type="entry name" value="Winged helix-like DNA-binding domain superfamily/Winged helix DNA-binding domain"/>
    <property type="match status" value="1"/>
</dbReference>
<reference evidence="10 11" key="1">
    <citation type="submission" date="2017-06" db="EMBL/GenBank/DDBJ databases">
        <title>Complete genome sequence of Nitrospirillum amazonense strain CBAmC, an endophytic nitrogen-fixing and plant growth-promoting bacterium, isolated from sugarcane.</title>
        <authorList>
            <person name="Schwab S."/>
            <person name="dos Santos Teixeira K.R."/>
            <person name="Simoes Araujo J.L."/>
            <person name="Soares Vidal M."/>
            <person name="Borges de Freitas H.R."/>
            <person name="Rivello Crivelaro A.L."/>
            <person name="Bueno de Camargo Nunes A."/>
            <person name="dos Santos C.M."/>
            <person name="Palmeira da Silva Rosa D."/>
            <person name="da Silva Padilha D."/>
            <person name="da Silva E."/>
            <person name="Araujo Terra L."/>
            <person name="Soares Mendes V."/>
            <person name="Farinelli L."/>
            <person name="Magalhaes Cruz L."/>
            <person name="Baldani J.I."/>
        </authorList>
    </citation>
    <scope>NUCLEOTIDE SEQUENCE [LARGE SCALE GENOMIC DNA]</scope>
    <source>
        <strain evidence="10 11">CBAmC</strain>
    </source>
</reference>
<sequence length="204" mass="22920">MTGQQPWGRLPAAHGDDGADDDALMARVAQGDERALRQVGQRHYAATWRLAKRLLTSEAEADDVAQEVLVRVWNHAARWTPGRAQLSTWLYTVTYRLCLDRLRGRRHAPLEAAMDVADPSEGAAETMERRSEQRRVRDALASLPEKQRAALVLFYYQEMPGPQASAVLGLNLRAYWSLLYRARGALERALTRGGKEPFGRKGEP</sequence>
<keyword evidence="5 6" id="KW-0804">Transcription</keyword>
<dbReference type="Gene3D" id="1.10.1740.10">
    <property type="match status" value="1"/>
</dbReference>
<keyword evidence="3 6" id="KW-0731">Sigma factor</keyword>
<evidence type="ECO:0000313" key="11">
    <source>
        <dbReference type="Proteomes" id="UP000197153"/>
    </source>
</evidence>
<dbReference type="SUPFAM" id="SSF88659">
    <property type="entry name" value="Sigma3 and sigma4 domains of RNA polymerase sigma factors"/>
    <property type="match status" value="1"/>
</dbReference>
<dbReference type="InterPro" id="IPR014284">
    <property type="entry name" value="RNA_pol_sigma-70_dom"/>
</dbReference>
<evidence type="ECO:0000256" key="7">
    <source>
        <dbReference type="SAM" id="MobiDB-lite"/>
    </source>
</evidence>
<dbReference type="PANTHER" id="PTHR43133:SF8">
    <property type="entry name" value="RNA POLYMERASE SIGMA FACTOR HI_1459-RELATED"/>
    <property type="match status" value="1"/>
</dbReference>
<dbReference type="GO" id="GO:0016987">
    <property type="term" value="F:sigma factor activity"/>
    <property type="evidence" value="ECO:0007669"/>
    <property type="project" value="UniProtKB-KW"/>
</dbReference>
<dbReference type="Proteomes" id="UP000197153">
    <property type="component" value="Chromosome 2"/>
</dbReference>
<dbReference type="InterPro" id="IPR013324">
    <property type="entry name" value="RNA_pol_sigma_r3/r4-like"/>
</dbReference>
<evidence type="ECO:0000259" key="9">
    <source>
        <dbReference type="Pfam" id="PF08281"/>
    </source>
</evidence>
<dbReference type="InterPro" id="IPR039425">
    <property type="entry name" value="RNA_pol_sigma-70-like"/>
</dbReference>
<dbReference type="InterPro" id="IPR013249">
    <property type="entry name" value="RNA_pol_sigma70_r4_t2"/>
</dbReference>
<feature type="region of interest" description="Disordered" evidence="7">
    <location>
        <begin position="1"/>
        <end position="20"/>
    </location>
</feature>
<evidence type="ECO:0000256" key="4">
    <source>
        <dbReference type="ARBA" id="ARBA00023125"/>
    </source>
</evidence>
<dbReference type="AlphaFoldDB" id="A0A248JXL6"/>
<proteinExistence type="inferred from homology"/>
<dbReference type="EMBL" id="CP022111">
    <property type="protein sequence ID" value="ASG23329.1"/>
    <property type="molecule type" value="Genomic_DNA"/>
</dbReference>
<protein>
    <recommendedName>
        <fullName evidence="6">RNA polymerase sigma factor</fullName>
    </recommendedName>
</protein>
<evidence type="ECO:0000256" key="5">
    <source>
        <dbReference type="ARBA" id="ARBA00023163"/>
    </source>
</evidence>
<evidence type="ECO:0000256" key="3">
    <source>
        <dbReference type="ARBA" id="ARBA00023082"/>
    </source>
</evidence>
<name>A0A248JXL6_9PROT</name>
<dbReference type="PROSITE" id="PS01063">
    <property type="entry name" value="SIGMA70_ECF"/>
    <property type="match status" value="1"/>
</dbReference>
<dbReference type="Pfam" id="PF08281">
    <property type="entry name" value="Sigma70_r4_2"/>
    <property type="match status" value="1"/>
</dbReference>
<evidence type="ECO:0000256" key="2">
    <source>
        <dbReference type="ARBA" id="ARBA00023015"/>
    </source>
</evidence>
<evidence type="ECO:0000256" key="6">
    <source>
        <dbReference type="RuleBase" id="RU000716"/>
    </source>
</evidence>
<dbReference type="Pfam" id="PF04542">
    <property type="entry name" value="Sigma70_r2"/>
    <property type="match status" value="1"/>
</dbReference>
<evidence type="ECO:0000259" key="8">
    <source>
        <dbReference type="Pfam" id="PF04542"/>
    </source>
</evidence>
<keyword evidence="2 6" id="KW-0805">Transcription regulation</keyword>
<dbReference type="InterPro" id="IPR013325">
    <property type="entry name" value="RNA_pol_sigma_r2"/>
</dbReference>
<dbReference type="RefSeq" id="WP_088873831.1">
    <property type="nucleotide sequence ID" value="NZ_CP022111.1"/>
</dbReference>
<dbReference type="InterPro" id="IPR007627">
    <property type="entry name" value="RNA_pol_sigma70_r2"/>
</dbReference>
<gene>
    <name evidence="10" type="ORF">Y958_21170</name>
</gene>
<keyword evidence="11" id="KW-1185">Reference proteome</keyword>